<dbReference type="RefSeq" id="WP_186916810.1">
    <property type="nucleotide sequence ID" value="NZ_JACOFZ010000004.1"/>
</dbReference>
<dbReference type="InterPro" id="IPR002669">
    <property type="entry name" value="UreD"/>
</dbReference>
<comment type="caution">
    <text evidence="4">The sequence shown here is derived from an EMBL/GenBank/DDBJ whole genome shotgun (WGS) entry which is preliminary data.</text>
</comment>
<keyword evidence="5" id="KW-1185">Reference proteome</keyword>
<dbReference type="AlphaFoldDB" id="A0A923HQQ3"/>
<reference evidence="4" key="1">
    <citation type="submission" date="2020-08" db="EMBL/GenBank/DDBJ databases">
        <title>Novel species isolated from subtropical streams in China.</title>
        <authorList>
            <person name="Lu H."/>
        </authorList>
    </citation>
    <scope>NUCLEOTIDE SEQUENCE</scope>
    <source>
        <strain evidence="4">LX22W</strain>
    </source>
</reference>
<comment type="subunit">
    <text evidence="3">UreD, UreF and UreG form a complex that acts as a GTP-hydrolysis-dependent molecular chaperone, activating the urease apoprotein by helping to assemble the nickel containing metallocenter of UreC. The UreE protein probably delivers the nickel.</text>
</comment>
<protein>
    <recommendedName>
        <fullName evidence="3">Urease accessory protein UreD</fullName>
    </recommendedName>
</protein>
<evidence type="ECO:0000256" key="2">
    <source>
        <dbReference type="ARBA" id="ARBA00023186"/>
    </source>
</evidence>
<dbReference type="Proteomes" id="UP000627446">
    <property type="component" value="Unassembled WGS sequence"/>
</dbReference>
<gene>
    <name evidence="3" type="primary">ureD</name>
    <name evidence="4" type="ORF">H8K36_12495</name>
</gene>
<keyword evidence="2 3" id="KW-0143">Chaperone</keyword>
<evidence type="ECO:0000256" key="1">
    <source>
        <dbReference type="ARBA" id="ARBA00007177"/>
    </source>
</evidence>
<accession>A0A923HQQ3</accession>
<sequence>MNALSPTSVLTESAELQPSSAPVFATSIDNGNSQSGWRAALRLTFGRDAQTTRLTKRQHFGPLRVQKALYPEGDAVCHVLVLHPPGGVVGGDALEIDLEIGESSHALISNPGAAKWYKSNGKVSRQSLRFKIAADACFEWMPQESIFYDQAHVALEQEIDLAANASCFLCDIQCFGRTASGEQFEQGLIRQRVQIKREGQLLWFEQGAIAAPSASMRSVFGLHGHSVNASLIGVGQIVSVHLIKSLREAAQGILQANEEFGVTQIKHLISVRYLGGSSERARQLMLLAWQMLRPAIVGREAIDLRIWRT</sequence>
<organism evidence="4 5">
    <name type="scientific">Undibacterium nitidum</name>
    <dbReference type="NCBI Taxonomy" id="2762298"/>
    <lineage>
        <taxon>Bacteria</taxon>
        <taxon>Pseudomonadati</taxon>
        <taxon>Pseudomonadota</taxon>
        <taxon>Betaproteobacteria</taxon>
        <taxon>Burkholderiales</taxon>
        <taxon>Oxalobacteraceae</taxon>
        <taxon>Undibacterium</taxon>
    </lineage>
</organism>
<dbReference type="GO" id="GO:0016151">
    <property type="term" value="F:nickel cation binding"/>
    <property type="evidence" value="ECO:0007669"/>
    <property type="project" value="UniProtKB-UniRule"/>
</dbReference>
<comment type="subcellular location">
    <subcellularLocation>
        <location evidence="3">Cytoplasm</location>
    </subcellularLocation>
</comment>
<keyword evidence="3" id="KW-0963">Cytoplasm</keyword>
<evidence type="ECO:0000313" key="5">
    <source>
        <dbReference type="Proteomes" id="UP000627446"/>
    </source>
</evidence>
<dbReference type="GO" id="GO:0005737">
    <property type="term" value="C:cytoplasm"/>
    <property type="evidence" value="ECO:0007669"/>
    <property type="project" value="UniProtKB-SubCell"/>
</dbReference>
<dbReference type="PANTHER" id="PTHR33643:SF1">
    <property type="entry name" value="UREASE ACCESSORY PROTEIN D"/>
    <property type="match status" value="1"/>
</dbReference>
<evidence type="ECO:0000313" key="4">
    <source>
        <dbReference type="EMBL" id="MBC3882203.1"/>
    </source>
</evidence>
<dbReference type="Pfam" id="PF01774">
    <property type="entry name" value="UreD"/>
    <property type="match status" value="1"/>
</dbReference>
<dbReference type="HAMAP" id="MF_01384">
    <property type="entry name" value="UreD"/>
    <property type="match status" value="1"/>
</dbReference>
<dbReference type="PANTHER" id="PTHR33643">
    <property type="entry name" value="UREASE ACCESSORY PROTEIN D"/>
    <property type="match status" value="1"/>
</dbReference>
<dbReference type="EMBL" id="JACOFZ010000004">
    <property type="protein sequence ID" value="MBC3882203.1"/>
    <property type="molecule type" value="Genomic_DNA"/>
</dbReference>
<proteinExistence type="inferred from homology"/>
<comment type="similarity">
    <text evidence="1 3">Belongs to the UreD family.</text>
</comment>
<comment type="function">
    <text evidence="3">Required for maturation of urease via the functional incorporation of the urease nickel metallocenter.</text>
</comment>
<name>A0A923HQQ3_9BURK</name>
<keyword evidence="3" id="KW-0996">Nickel insertion</keyword>
<evidence type="ECO:0000256" key="3">
    <source>
        <dbReference type="HAMAP-Rule" id="MF_01384"/>
    </source>
</evidence>